<evidence type="ECO:0000313" key="3">
    <source>
        <dbReference type="Proteomes" id="UP001374579"/>
    </source>
</evidence>
<name>A0AAN9BHE3_9CAEN</name>
<dbReference type="Proteomes" id="UP001374579">
    <property type="component" value="Unassembled WGS sequence"/>
</dbReference>
<organism evidence="2 3">
    <name type="scientific">Littorina saxatilis</name>
    <dbReference type="NCBI Taxonomy" id="31220"/>
    <lineage>
        <taxon>Eukaryota</taxon>
        <taxon>Metazoa</taxon>
        <taxon>Spiralia</taxon>
        <taxon>Lophotrochozoa</taxon>
        <taxon>Mollusca</taxon>
        <taxon>Gastropoda</taxon>
        <taxon>Caenogastropoda</taxon>
        <taxon>Littorinimorpha</taxon>
        <taxon>Littorinoidea</taxon>
        <taxon>Littorinidae</taxon>
        <taxon>Littorina</taxon>
    </lineage>
</organism>
<evidence type="ECO:0000313" key="2">
    <source>
        <dbReference type="EMBL" id="KAK7106301.1"/>
    </source>
</evidence>
<dbReference type="Pfam" id="PF14214">
    <property type="entry name" value="Helitron_like_N"/>
    <property type="match status" value="1"/>
</dbReference>
<proteinExistence type="predicted"/>
<evidence type="ECO:0000259" key="1">
    <source>
        <dbReference type="Pfam" id="PF14214"/>
    </source>
</evidence>
<feature type="domain" description="Helitron helicase-like" evidence="1">
    <location>
        <begin position="1"/>
        <end position="108"/>
    </location>
</feature>
<dbReference type="EMBL" id="JBAMIC010000007">
    <property type="protein sequence ID" value="KAK7106301.1"/>
    <property type="molecule type" value="Genomic_DNA"/>
</dbReference>
<reference evidence="2 3" key="1">
    <citation type="submission" date="2024-02" db="EMBL/GenBank/DDBJ databases">
        <title>Chromosome-scale genome assembly of the rough periwinkle Littorina saxatilis.</title>
        <authorList>
            <person name="De Jode A."/>
            <person name="Faria R."/>
            <person name="Formenti G."/>
            <person name="Sims Y."/>
            <person name="Smith T.P."/>
            <person name="Tracey A."/>
            <person name="Wood J.M.D."/>
            <person name="Zagrodzka Z.B."/>
            <person name="Johannesson K."/>
            <person name="Butlin R.K."/>
            <person name="Leder E.H."/>
        </authorList>
    </citation>
    <scope>NUCLEOTIDE SEQUENCE [LARGE SCALE GENOMIC DNA]</scope>
    <source>
        <strain evidence="2">Snail1</strain>
        <tissue evidence="2">Muscle</tissue>
    </source>
</reference>
<protein>
    <recommendedName>
        <fullName evidence="1">Helitron helicase-like domain-containing protein</fullName>
    </recommendedName>
</protein>
<keyword evidence="3" id="KW-1185">Reference proteome</keyword>
<gene>
    <name evidence="2" type="ORF">V1264_017570</name>
</gene>
<comment type="caution">
    <text evidence="2">The sequence shown here is derived from an EMBL/GenBank/DDBJ whole genome shotgun (WGS) entry which is preliminary data.</text>
</comment>
<sequence length="143" mass="16682">MVRQLGCPTLFFTVSAAETDSTELLAILFRIMMNDDPEPEEIEQWTFLEKAELIRDDPVTCVRYFDHRFRALFNTVMRSADGPLGEICDFFYRVEFQHRGSPHIHGLIWVKDAPVYDPEKEDSESDVTSFIDRHITCHVPQEN</sequence>
<dbReference type="AlphaFoldDB" id="A0AAN9BHE3"/>
<accession>A0AAN9BHE3</accession>
<dbReference type="InterPro" id="IPR025476">
    <property type="entry name" value="Helitron_helicase-like"/>
</dbReference>